<dbReference type="Proteomes" id="UP000192756">
    <property type="component" value="Unassembled WGS sequence"/>
</dbReference>
<sequence>MKQYYFIRLSVLMLLSGLFLLSSCKKDLLDQKSTVGLPSAIYWQTEADATSALMGVYNAFRASFDRDYHFDGHGDFVKVYNTGAVTPVPLGVNSPSNYGGSALETYKNLYGIITHANYVIENINLRMLPVAKTEAATRSLESIAGEARLLRGITYLRLISLWGDVPYVGKIIYNPIEVDTLSRMPIRKVKDSILADFTYAFEKLPLKNSVISRPSKPAALAFRGKMQLFWASWNKFGWPELDKFTPSATEAETAYRAAASDFKHVIQDYGLDLFRGGDPGQWGTMGSADVLPNYYYMFIPNPGNLNAGGEMLMVLPHGSGLTPVQGDEYQRVFTGPLNGLGQNQVIPRYELANRYQSTITGDFLPPLVQIQPNVAGARTAPNSAINPESYRDRDYRMKATMLWDYEKLMGQGEIDQTSYVNFLYKTFSGKSVINGVEYPNFTDNGTNFSGYQFRKFVRNYGGLARSNGDFNWPVMRLADVFLMYAEATNAVDGPQADAIALVNRVRRRGNLPALAGSKTSSPAAFFSAIEQERIVELVGEGQRAFDLRRWRALERVFGAPYGDGKWFMDTHGNNWERFFQNAPELTYQRCYIYQIPESERTRNSNLTQNIPWR</sequence>
<evidence type="ECO:0000256" key="3">
    <source>
        <dbReference type="ARBA" id="ARBA00022729"/>
    </source>
</evidence>
<dbReference type="RefSeq" id="WP_084239394.1">
    <property type="nucleotide sequence ID" value="NZ_FWXT01000001.1"/>
</dbReference>
<dbReference type="AlphaFoldDB" id="A0A1W2BYM2"/>
<evidence type="ECO:0000256" key="1">
    <source>
        <dbReference type="ARBA" id="ARBA00004442"/>
    </source>
</evidence>
<reference evidence="9" key="1">
    <citation type="submission" date="2017-04" db="EMBL/GenBank/DDBJ databases">
        <authorList>
            <person name="Varghese N."/>
            <person name="Submissions S."/>
        </authorList>
    </citation>
    <scope>NUCLEOTIDE SEQUENCE [LARGE SCALE GENOMIC DNA]</scope>
    <source>
        <strain evidence="9">DSM 12126</strain>
    </source>
</reference>
<proteinExistence type="inferred from homology"/>
<evidence type="ECO:0000256" key="4">
    <source>
        <dbReference type="ARBA" id="ARBA00023136"/>
    </source>
</evidence>
<dbReference type="GO" id="GO:0009279">
    <property type="term" value="C:cell outer membrane"/>
    <property type="evidence" value="ECO:0007669"/>
    <property type="project" value="UniProtKB-SubCell"/>
</dbReference>
<keyword evidence="4" id="KW-0472">Membrane</keyword>
<dbReference type="PROSITE" id="PS51257">
    <property type="entry name" value="PROKAR_LIPOPROTEIN"/>
    <property type="match status" value="1"/>
</dbReference>
<keyword evidence="9" id="KW-1185">Reference proteome</keyword>
<comment type="similarity">
    <text evidence="2">Belongs to the SusD family.</text>
</comment>
<dbReference type="STRING" id="151894.SAMN04488524_2756"/>
<gene>
    <name evidence="8" type="ORF">SAMN04488524_2756</name>
</gene>
<name>A0A1W2BYM2_9SPHI</name>
<evidence type="ECO:0000313" key="9">
    <source>
        <dbReference type="Proteomes" id="UP000192756"/>
    </source>
</evidence>
<dbReference type="Pfam" id="PF14322">
    <property type="entry name" value="SusD-like_3"/>
    <property type="match status" value="1"/>
</dbReference>
<evidence type="ECO:0000259" key="6">
    <source>
        <dbReference type="Pfam" id="PF07980"/>
    </source>
</evidence>
<dbReference type="EMBL" id="FWXT01000001">
    <property type="protein sequence ID" value="SMC78039.1"/>
    <property type="molecule type" value="Genomic_DNA"/>
</dbReference>
<dbReference type="Pfam" id="PF07980">
    <property type="entry name" value="SusD_RagB"/>
    <property type="match status" value="1"/>
</dbReference>
<evidence type="ECO:0000256" key="2">
    <source>
        <dbReference type="ARBA" id="ARBA00006275"/>
    </source>
</evidence>
<dbReference type="SUPFAM" id="SSF48452">
    <property type="entry name" value="TPR-like"/>
    <property type="match status" value="1"/>
</dbReference>
<dbReference type="Gene3D" id="1.25.40.390">
    <property type="match status" value="1"/>
</dbReference>
<evidence type="ECO:0000259" key="7">
    <source>
        <dbReference type="Pfam" id="PF14322"/>
    </source>
</evidence>
<protein>
    <submittedName>
        <fullName evidence="8">Starch-binding associating with outer membrane</fullName>
    </submittedName>
</protein>
<comment type="subcellular location">
    <subcellularLocation>
        <location evidence="1">Cell outer membrane</location>
    </subcellularLocation>
</comment>
<feature type="domain" description="SusD-like N-terminal" evidence="7">
    <location>
        <begin position="102"/>
        <end position="226"/>
    </location>
</feature>
<feature type="domain" description="RagB/SusD" evidence="6">
    <location>
        <begin position="335"/>
        <end position="612"/>
    </location>
</feature>
<organism evidence="8 9">
    <name type="scientific">Pedobacter africanus</name>
    <dbReference type="NCBI Taxonomy" id="151894"/>
    <lineage>
        <taxon>Bacteria</taxon>
        <taxon>Pseudomonadati</taxon>
        <taxon>Bacteroidota</taxon>
        <taxon>Sphingobacteriia</taxon>
        <taxon>Sphingobacteriales</taxon>
        <taxon>Sphingobacteriaceae</taxon>
        <taxon>Pedobacter</taxon>
    </lineage>
</organism>
<dbReference type="InterPro" id="IPR012944">
    <property type="entry name" value="SusD_RagB_dom"/>
</dbReference>
<keyword evidence="5" id="KW-0998">Cell outer membrane</keyword>
<dbReference type="InterPro" id="IPR011990">
    <property type="entry name" value="TPR-like_helical_dom_sf"/>
</dbReference>
<evidence type="ECO:0000313" key="8">
    <source>
        <dbReference type="EMBL" id="SMC78039.1"/>
    </source>
</evidence>
<evidence type="ECO:0000256" key="5">
    <source>
        <dbReference type="ARBA" id="ARBA00023237"/>
    </source>
</evidence>
<dbReference type="InterPro" id="IPR033985">
    <property type="entry name" value="SusD-like_N"/>
</dbReference>
<keyword evidence="3" id="KW-0732">Signal</keyword>
<accession>A0A1W2BYM2</accession>
<dbReference type="OrthoDB" id="1032172at2"/>